<comment type="catalytic activity">
    <reaction evidence="1">
        <text>O-phospho-L-threonyl-[protein] + H2O = L-threonyl-[protein] + phosphate</text>
        <dbReference type="Rhea" id="RHEA:47004"/>
        <dbReference type="Rhea" id="RHEA-COMP:11060"/>
        <dbReference type="Rhea" id="RHEA-COMP:11605"/>
        <dbReference type="ChEBI" id="CHEBI:15377"/>
        <dbReference type="ChEBI" id="CHEBI:30013"/>
        <dbReference type="ChEBI" id="CHEBI:43474"/>
        <dbReference type="ChEBI" id="CHEBI:61977"/>
        <dbReference type="EC" id="3.1.3.16"/>
    </reaction>
</comment>
<dbReference type="GO" id="GO:0004722">
    <property type="term" value="F:protein serine/threonine phosphatase activity"/>
    <property type="evidence" value="ECO:0007669"/>
    <property type="project" value="UniProtKB-EC"/>
</dbReference>
<dbReference type="GO" id="GO:0005634">
    <property type="term" value="C:nucleus"/>
    <property type="evidence" value="ECO:0007669"/>
    <property type="project" value="TreeGrafter"/>
</dbReference>
<dbReference type="Proteomes" id="UP001152747">
    <property type="component" value="Unassembled WGS sequence"/>
</dbReference>
<dbReference type="InterPro" id="IPR050341">
    <property type="entry name" value="PP1_catalytic_subunit"/>
</dbReference>
<keyword evidence="4" id="KW-1185">Reference proteome</keyword>
<dbReference type="GO" id="GO:0005737">
    <property type="term" value="C:cytoplasm"/>
    <property type="evidence" value="ECO:0007669"/>
    <property type="project" value="TreeGrafter"/>
</dbReference>
<dbReference type="EC" id="3.1.3.16" evidence="1"/>
<dbReference type="InterPro" id="IPR029052">
    <property type="entry name" value="Metallo-depent_PP-like"/>
</dbReference>
<dbReference type="EMBL" id="CANHGI010000001">
    <property type="protein sequence ID" value="CAI5437464.1"/>
    <property type="molecule type" value="Genomic_DNA"/>
</dbReference>
<gene>
    <name evidence="3" type="ORF">CAMP_LOCUS101</name>
</gene>
<evidence type="ECO:0000313" key="3">
    <source>
        <dbReference type="EMBL" id="CAI5437464.1"/>
    </source>
</evidence>
<dbReference type="InterPro" id="IPR006186">
    <property type="entry name" value="Ser/Thr-sp_prot-phosphatase"/>
</dbReference>
<dbReference type="PANTHER" id="PTHR11668">
    <property type="entry name" value="SERINE/THREONINE PROTEIN PHOSPHATASE"/>
    <property type="match status" value="1"/>
</dbReference>
<comment type="similarity">
    <text evidence="1">Belongs to the PPP phosphatase family.</text>
</comment>
<dbReference type="PANTHER" id="PTHR11668:SF450">
    <property type="entry name" value="SERINE_THREONINE-PROTEIN PHOSPHATASE"/>
    <property type="match status" value="1"/>
</dbReference>
<dbReference type="SMART" id="SM00156">
    <property type="entry name" value="PP2Ac"/>
    <property type="match status" value="1"/>
</dbReference>
<dbReference type="Gene3D" id="3.60.21.10">
    <property type="match status" value="1"/>
</dbReference>
<name>A0A9P1MRX2_9PELO</name>
<comment type="caution">
    <text evidence="3">The sequence shown here is derived from an EMBL/GenBank/DDBJ whole genome shotgun (WGS) entry which is preliminary data.</text>
</comment>
<dbReference type="PRINTS" id="PR00114">
    <property type="entry name" value="STPHPHTASE"/>
</dbReference>
<accession>A0A9P1MRX2</accession>
<dbReference type="OrthoDB" id="5840512at2759"/>
<reference evidence="3" key="1">
    <citation type="submission" date="2022-11" db="EMBL/GenBank/DDBJ databases">
        <authorList>
            <person name="Kikuchi T."/>
        </authorList>
    </citation>
    <scope>NUCLEOTIDE SEQUENCE</scope>
    <source>
        <strain evidence="3">PS1010</strain>
    </source>
</reference>
<organism evidence="3 4">
    <name type="scientific">Caenorhabditis angaria</name>
    <dbReference type="NCBI Taxonomy" id="860376"/>
    <lineage>
        <taxon>Eukaryota</taxon>
        <taxon>Metazoa</taxon>
        <taxon>Ecdysozoa</taxon>
        <taxon>Nematoda</taxon>
        <taxon>Chromadorea</taxon>
        <taxon>Rhabditida</taxon>
        <taxon>Rhabditina</taxon>
        <taxon>Rhabditomorpha</taxon>
        <taxon>Rhabditoidea</taxon>
        <taxon>Rhabditidae</taxon>
        <taxon>Peloderinae</taxon>
        <taxon>Caenorhabditis</taxon>
    </lineage>
</organism>
<dbReference type="InterPro" id="IPR004843">
    <property type="entry name" value="Calcineurin-like_PHP"/>
</dbReference>
<proteinExistence type="inferred from homology"/>
<evidence type="ECO:0000259" key="2">
    <source>
        <dbReference type="PROSITE" id="PS00125"/>
    </source>
</evidence>
<dbReference type="SUPFAM" id="SSF56300">
    <property type="entry name" value="Metallo-dependent phosphatases"/>
    <property type="match status" value="1"/>
</dbReference>
<dbReference type="Pfam" id="PF00149">
    <property type="entry name" value="Metallophos"/>
    <property type="match status" value="1"/>
</dbReference>
<evidence type="ECO:0000313" key="4">
    <source>
        <dbReference type="Proteomes" id="UP001152747"/>
    </source>
</evidence>
<evidence type="ECO:0000256" key="1">
    <source>
        <dbReference type="RuleBase" id="RU004273"/>
    </source>
</evidence>
<dbReference type="CDD" id="cd00144">
    <property type="entry name" value="MPP_PPP_family"/>
    <property type="match status" value="1"/>
</dbReference>
<feature type="domain" description="Serine/threonine specific protein phosphatases" evidence="2">
    <location>
        <begin position="154"/>
        <end position="159"/>
    </location>
</feature>
<sequence length="361" mass="41261">MSKSGTNLIKEDDEFDILDFCRRHLRARAWTNARSQSYTAKELKELIKLVIEQLKKDETLVNLSPPCIIVGDIHGQYRDLIRILNFKNTKTLEETKKDGKNKRKKKEEIAKSIGMSTCRYMFLGDFVDRGPNSVECICLVFSLKCIFPDQYKLLRGNHETKETNFVYGFREELVDKIGQKDGIEVWNRFNEAFAWMPLAGLVGTKILCMHGGISPHLKSLDDIRNIKRPLSKPLDNTLAFDLMWSDPLIDFSIGKMKENTCESSLFIPNAHRSCSVSFSEKAVQECCKKLNINLIVRAHQVFDVGFRFFADKKLITIFSAPRYQGNNMASVLRVAENGGIAITVFAARKNDKEEANKDDKD</sequence>
<keyword evidence="1" id="KW-0378">Hydrolase</keyword>
<dbReference type="PROSITE" id="PS00125">
    <property type="entry name" value="SER_THR_PHOSPHATASE"/>
    <property type="match status" value="1"/>
</dbReference>
<dbReference type="AlphaFoldDB" id="A0A9P1MRX2"/>
<protein>
    <recommendedName>
        <fullName evidence="1">Serine/threonine-protein phosphatase</fullName>
        <ecNumber evidence="1">3.1.3.16</ecNumber>
    </recommendedName>
</protein>